<accession>A0ABY5BQC8</accession>
<evidence type="ECO:0000259" key="4">
    <source>
        <dbReference type="Pfam" id="PF08540"/>
    </source>
</evidence>
<feature type="domain" description="Hydroxymethylglutaryl-coenzyme A synthase N-terminal" evidence="3">
    <location>
        <begin position="2"/>
        <end position="165"/>
    </location>
</feature>
<dbReference type="Pfam" id="PF01154">
    <property type="entry name" value="HMG_CoA_synt_N"/>
    <property type="match status" value="1"/>
</dbReference>
<dbReference type="Proteomes" id="UP001056707">
    <property type="component" value="Chromosome"/>
</dbReference>
<keyword evidence="6" id="KW-1185">Reference proteome</keyword>
<gene>
    <name evidence="5" type="ORF">M3M35_02025</name>
</gene>
<dbReference type="InterPro" id="IPR013746">
    <property type="entry name" value="HMG_CoA_synt_C_dom"/>
</dbReference>
<keyword evidence="5" id="KW-0012">Acyltransferase</keyword>
<name>A0ABY5BQC8_9LACO</name>
<proteinExistence type="inferred from homology"/>
<dbReference type="CDD" id="cd00827">
    <property type="entry name" value="init_cond_enzymes"/>
    <property type="match status" value="1"/>
</dbReference>
<dbReference type="EMBL" id="CP097116">
    <property type="protein sequence ID" value="USS85465.1"/>
    <property type="molecule type" value="Genomic_DNA"/>
</dbReference>
<dbReference type="PANTHER" id="PTHR43323:SF2">
    <property type="entry name" value="HYDROXYMETHYLGLUTARYL-COA SYNTHASE"/>
    <property type="match status" value="1"/>
</dbReference>
<dbReference type="InterPro" id="IPR013528">
    <property type="entry name" value="HMG_CoA_synth_N"/>
</dbReference>
<reference evidence="5" key="1">
    <citation type="submission" date="2022-05" db="EMBL/GenBank/DDBJ databases">
        <authorList>
            <person name="Oliphant S.A."/>
            <person name="Watson-Haigh N.S."/>
            <person name="Sumby K.M."/>
            <person name="Gardner J.M."/>
            <person name="Jiranek V."/>
        </authorList>
    </citation>
    <scope>NUCLEOTIDE SEQUENCE</scope>
    <source>
        <strain evidence="5">KI16_H9</strain>
    </source>
</reference>
<dbReference type="PANTHER" id="PTHR43323">
    <property type="entry name" value="3-HYDROXY-3-METHYLGLUTARYL COENZYME A SYNTHASE"/>
    <property type="match status" value="1"/>
</dbReference>
<evidence type="ECO:0000259" key="3">
    <source>
        <dbReference type="Pfam" id="PF01154"/>
    </source>
</evidence>
<dbReference type="InterPro" id="IPR011554">
    <property type="entry name" value="HMG_CoA_synthase_prok"/>
</dbReference>
<dbReference type="SUPFAM" id="SSF53901">
    <property type="entry name" value="Thiolase-like"/>
    <property type="match status" value="2"/>
</dbReference>
<evidence type="ECO:0000256" key="1">
    <source>
        <dbReference type="ARBA" id="ARBA00007061"/>
    </source>
</evidence>
<dbReference type="EC" id="2.3.3.10" evidence="5"/>
<organism evidence="5 6">
    <name type="scientific">Fructilactobacillus myrtifloralis</name>
    <dbReference type="NCBI Taxonomy" id="2940301"/>
    <lineage>
        <taxon>Bacteria</taxon>
        <taxon>Bacillati</taxon>
        <taxon>Bacillota</taxon>
        <taxon>Bacilli</taxon>
        <taxon>Lactobacillales</taxon>
        <taxon>Lactobacillaceae</taxon>
        <taxon>Fructilactobacillus</taxon>
    </lineage>
</organism>
<feature type="domain" description="Hydroxymethylglutaryl-coenzyme A synthase C-terminal" evidence="4">
    <location>
        <begin position="256"/>
        <end position="351"/>
    </location>
</feature>
<protein>
    <submittedName>
        <fullName evidence="5">Hydroxymethylglutaryl-CoA synthase</fullName>
        <ecNumber evidence="5">2.3.3.10</ecNumber>
    </submittedName>
</protein>
<dbReference type="Gene3D" id="3.40.47.10">
    <property type="match status" value="2"/>
</dbReference>
<dbReference type="RefSeq" id="WP_252750360.1">
    <property type="nucleotide sequence ID" value="NZ_CP097116.1"/>
</dbReference>
<dbReference type="Pfam" id="PF08540">
    <property type="entry name" value="HMG_CoA_synt_C"/>
    <property type="match status" value="1"/>
</dbReference>
<evidence type="ECO:0000313" key="6">
    <source>
        <dbReference type="Proteomes" id="UP001056707"/>
    </source>
</evidence>
<dbReference type="NCBIfam" id="TIGR01835">
    <property type="entry name" value="HMG-CoA-S_prok"/>
    <property type="match status" value="1"/>
</dbReference>
<evidence type="ECO:0000313" key="5">
    <source>
        <dbReference type="EMBL" id="USS85465.1"/>
    </source>
</evidence>
<sequence length="393" mass="43356">MNVGIDKLGFYTPAYYLDLVDLARARNEDPQKYLVGIGQAQQAVIPQSQDAVTMAANAASPILDATNRKQISLIIFGTESGVDNSKSGAIYLQNLLGLPRSARAFEIKQACYGATAGIQMAKEFVKNHPDQQALVVGTDVARYGLQTAGEVTQGSGAVAMTISANPRTLALSANSSVYSDDIMDFWRPLNRTEALVDGHYSNDIYQQFFLKTVHAYCEQYQCSLTDLQALTFHLPYTKLGLKALRTLLPEVSAAQQTQWLSEFEASRVYNRQVGNLYTGSLYLSLLSLLDQSEGLSAGAKVGLFSYGSGAQGEFFVGTVQPGFRDEQRRSRIEAALAQRTRLDVDQYEEWFTQWPTFNTANVTIDPAPDGAEFVFTGVVDNKRQYQRRPENAD</sequence>
<comment type="similarity">
    <text evidence="1">Belongs to the thiolase-like superfamily. HMG-CoA synthase family.</text>
</comment>
<evidence type="ECO:0000256" key="2">
    <source>
        <dbReference type="ARBA" id="ARBA00022679"/>
    </source>
</evidence>
<dbReference type="GO" id="GO:0004421">
    <property type="term" value="F:hydroxymethylglutaryl-CoA synthase activity"/>
    <property type="evidence" value="ECO:0007669"/>
    <property type="project" value="UniProtKB-EC"/>
</dbReference>
<keyword evidence="2 5" id="KW-0808">Transferase</keyword>
<dbReference type="InterPro" id="IPR016039">
    <property type="entry name" value="Thiolase-like"/>
</dbReference>